<protein>
    <submittedName>
        <fullName evidence="6">LacI family DNA-binding transcriptional regulator</fullName>
    </submittedName>
</protein>
<dbReference type="RefSeq" id="WP_249294809.1">
    <property type="nucleotide sequence ID" value="NZ_JACRSV010000002.1"/>
</dbReference>
<proteinExistence type="predicted"/>
<dbReference type="SUPFAM" id="SSF47413">
    <property type="entry name" value="lambda repressor-like DNA-binding domains"/>
    <property type="match status" value="1"/>
</dbReference>
<dbReference type="Pfam" id="PF13377">
    <property type="entry name" value="Peripla_BP_3"/>
    <property type="match status" value="1"/>
</dbReference>
<evidence type="ECO:0000259" key="5">
    <source>
        <dbReference type="PROSITE" id="PS50932"/>
    </source>
</evidence>
<dbReference type="Gene3D" id="3.40.50.2300">
    <property type="match status" value="2"/>
</dbReference>
<name>A0A926E2H7_9FIRM</name>
<dbReference type="GO" id="GO:0000976">
    <property type="term" value="F:transcription cis-regulatory region binding"/>
    <property type="evidence" value="ECO:0007669"/>
    <property type="project" value="TreeGrafter"/>
</dbReference>
<evidence type="ECO:0000256" key="2">
    <source>
        <dbReference type="ARBA" id="ARBA00023015"/>
    </source>
</evidence>
<dbReference type="EMBL" id="JACRSV010000002">
    <property type="protein sequence ID" value="MBC8559827.1"/>
    <property type="molecule type" value="Genomic_DNA"/>
</dbReference>
<accession>A0A926E2H7</accession>
<evidence type="ECO:0000256" key="4">
    <source>
        <dbReference type="ARBA" id="ARBA00023163"/>
    </source>
</evidence>
<dbReference type="InterPro" id="IPR010982">
    <property type="entry name" value="Lambda_DNA-bd_dom_sf"/>
</dbReference>
<evidence type="ECO:0000256" key="1">
    <source>
        <dbReference type="ARBA" id="ARBA00022491"/>
    </source>
</evidence>
<keyword evidence="7" id="KW-1185">Reference proteome</keyword>
<dbReference type="Proteomes" id="UP000610760">
    <property type="component" value="Unassembled WGS sequence"/>
</dbReference>
<dbReference type="PROSITE" id="PS00356">
    <property type="entry name" value="HTH_LACI_1"/>
    <property type="match status" value="1"/>
</dbReference>
<organism evidence="6 7">
    <name type="scientific">Fumia xinanensis</name>
    <dbReference type="NCBI Taxonomy" id="2763659"/>
    <lineage>
        <taxon>Bacteria</taxon>
        <taxon>Bacillati</taxon>
        <taxon>Bacillota</taxon>
        <taxon>Clostridia</taxon>
        <taxon>Eubacteriales</taxon>
        <taxon>Oscillospiraceae</taxon>
        <taxon>Fumia</taxon>
    </lineage>
</organism>
<evidence type="ECO:0000313" key="7">
    <source>
        <dbReference type="Proteomes" id="UP000610760"/>
    </source>
</evidence>
<keyword evidence="4" id="KW-0804">Transcription</keyword>
<dbReference type="CDD" id="cd01392">
    <property type="entry name" value="HTH_LacI"/>
    <property type="match status" value="1"/>
</dbReference>
<dbReference type="Pfam" id="PF00356">
    <property type="entry name" value="LacI"/>
    <property type="match status" value="1"/>
</dbReference>
<evidence type="ECO:0000256" key="3">
    <source>
        <dbReference type="ARBA" id="ARBA00023125"/>
    </source>
</evidence>
<dbReference type="PRINTS" id="PR00036">
    <property type="entry name" value="HTHLACI"/>
</dbReference>
<dbReference type="FunFam" id="1.10.260.40:FF:000002">
    <property type="entry name" value="HTH-type transcriptional repressor PurR"/>
    <property type="match status" value="1"/>
</dbReference>
<dbReference type="AlphaFoldDB" id="A0A926E2H7"/>
<gene>
    <name evidence="6" type="ORF">H8710_07055</name>
</gene>
<comment type="caution">
    <text evidence="6">The sequence shown here is derived from an EMBL/GenBank/DDBJ whole genome shotgun (WGS) entry which is preliminary data.</text>
</comment>
<reference evidence="6" key="1">
    <citation type="submission" date="2020-08" db="EMBL/GenBank/DDBJ databases">
        <title>Genome public.</title>
        <authorList>
            <person name="Liu C."/>
            <person name="Sun Q."/>
        </authorList>
    </citation>
    <scope>NUCLEOTIDE SEQUENCE</scope>
    <source>
        <strain evidence="6">NSJ-33</strain>
    </source>
</reference>
<feature type="domain" description="HTH lacI-type" evidence="5">
    <location>
        <begin position="2"/>
        <end position="56"/>
    </location>
</feature>
<dbReference type="InterPro" id="IPR000843">
    <property type="entry name" value="HTH_LacI"/>
</dbReference>
<sequence length="325" mass="35995">MSTIKDVALKAGVSIATVSRVLNNRGAISEATRKAVFQAMEELDYHPNEVARSLGKQRSKIIGLILPPLTHQFYAELATSIEDAAYRHGYKLMLCNSFFDSEKEKSYVEMLRRNMVDGIIVGSHTGETDYFKNSRLPIVSVETIISDDIPAVVSDNFQGGSLATRHLLAKGCKNLVHVSGELRLRLSSDERAGAFTQLCEQAGVRHHIFEATEQMLRDLNYSEIVTRIFHEIPDVDGIFASSDIIAAECVKTCAALGYRVPEDVKIVGFDGISFSKMFHPPLTTIRQDIPALGLECVRQLLTSIAGEDVQNRTVLPVNLIERKTT</sequence>
<dbReference type="GO" id="GO:0003700">
    <property type="term" value="F:DNA-binding transcription factor activity"/>
    <property type="evidence" value="ECO:0007669"/>
    <property type="project" value="TreeGrafter"/>
</dbReference>
<dbReference type="Gene3D" id="1.10.260.40">
    <property type="entry name" value="lambda repressor-like DNA-binding domains"/>
    <property type="match status" value="1"/>
</dbReference>
<dbReference type="InterPro" id="IPR028082">
    <property type="entry name" value="Peripla_BP_I"/>
</dbReference>
<keyword evidence="1" id="KW-0678">Repressor</keyword>
<dbReference type="SMART" id="SM00354">
    <property type="entry name" value="HTH_LACI"/>
    <property type="match status" value="1"/>
</dbReference>
<keyword evidence="2" id="KW-0805">Transcription regulation</keyword>
<dbReference type="PANTHER" id="PTHR30146:SF95">
    <property type="entry name" value="RIBOSE OPERON REPRESSOR"/>
    <property type="match status" value="1"/>
</dbReference>
<dbReference type="PROSITE" id="PS50932">
    <property type="entry name" value="HTH_LACI_2"/>
    <property type="match status" value="1"/>
</dbReference>
<dbReference type="SUPFAM" id="SSF53822">
    <property type="entry name" value="Periplasmic binding protein-like I"/>
    <property type="match status" value="1"/>
</dbReference>
<dbReference type="CDD" id="cd06291">
    <property type="entry name" value="PBP1_Qymf-like"/>
    <property type="match status" value="1"/>
</dbReference>
<dbReference type="InterPro" id="IPR046335">
    <property type="entry name" value="LacI/GalR-like_sensor"/>
</dbReference>
<dbReference type="PANTHER" id="PTHR30146">
    <property type="entry name" value="LACI-RELATED TRANSCRIPTIONAL REPRESSOR"/>
    <property type="match status" value="1"/>
</dbReference>
<keyword evidence="3 6" id="KW-0238">DNA-binding</keyword>
<evidence type="ECO:0000313" key="6">
    <source>
        <dbReference type="EMBL" id="MBC8559827.1"/>
    </source>
</evidence>